<feature type="transmembrane region" description="Helical" evidence="9">
    <location>
        <begin position="634"/>
        <end position="655"/>
    </location>
</feature>
<dbReference type="PaxDb" id="5476-C4YL53"/>
<evidence type="ECO:0000256" key="9">
    <source>
        <dbReference type="SAM" id="Phobius"/>
    </source>
</evidence>
<name>C4YL53_CANAW</name>
<evidence type="ECO:0000256" key="7">
    <source>
        <dbReference type="ARBA" id="ARBA00022989"/>
    </source>
</evidence>
<dbReference type="OrthoDB" id="9986677at2759"/>
<dbReference type="PANTHER" id="PTHR22601">
    <property type="entry name" value="ISP4 LIKE PROTEIN"/>
    <property type="match status" value="1"/>
</dbReference>
<feature type="transmembrane region" description="Helical" evidence="9">
    <location>
        <begin position="715"/>
        <end position="734"/>
    </location>
</feature>
<dbReference type="OMA" id="WGATEAL"/>
<evidence type="ECO:0000256" key="6">
    <source>
        <dbReference type="ARBA" id="ARBA00022927"/>
    </source>
</evidence>
<reference evidence="10 11" key="1">
    <citation type="journal article" date="2009" name="Nature">
        <title>Evolution of pathogenicity and sexual reproduction in eight Candida genomes.</title>
        <authorList>
            <person name="Butler G."/>
            <person name="Rasmussen M.D."/>
            <person name="Lin M.F."/>
            <person name="Santos M.A."/>
            <person name="Sakthikumar S."/>
            <person name="Munro C.A."/>
            <person name="Rheinbay E."/>
            <person name="Grabherr M."/>
            <person name="Forche A."/>
            <person name="Reedy J.L."/>
            <person name="Agrafioti I."/>
            <person name="Arnaud M.B."/>
            <person name="Bates S."/>
            <person name="Brown A.J."/>
            <person name="Brunke S."/>
            <person name="Costanzo M.C."/>
            <person name="Fitzpatrick D.A."/>
            <person name="de Groot P.W."/>
            <person name="Harris D."/>
            <person name="Hoyer L.L."/>
            <person name="Hube B."/>
            <person name="Klis F.M."/>
            <person name="Kodira C."/>
            <person name="Lennard N."/>
            <person name="Logue M.E."/>
            <person name="Martin R."/>
            <person name="Neiman A.M."/>
            <person name="Nikolaou E."/>
            <person name="Quail M.A."/>
            <person name="Quinn J."/>
            <person name="Santos M.C."/>
            <person name="Schmitzberger F.F."/>
            <person name="Sherlock G."/>
            <person name="Shah P."/>
            <person name="Silverstein K.A."/>
            <person name="Skrzypek M.S."/>
            <person name="Soll D."/>
            <person name="Staggs R."/>
            <person name="Stansfield I."/>
            <person name="Stumpf M.P."/>
            <person name="Sudbery P.E."/>
            <person name="Srikantha T."/>
            <person name="Zeng Q."/>
            <person name="Berman J."/>
            <person name="Berriman M."/>
            <person name="Heitman J."/>
            <person name="Gow N.A."/>
            <person name="Lorenz M.C."/>
            <person name="Birren B.W."/>
            <person name="Kellis M."/>
            <person name="Cuomo C.A."/>
        </authorList>
    </citation>
    <scope>NUCLEOTIDE SEQUENCE [LARGE SCALE GENOMIC DNA]</scope>
    <source>
        <strain evidence="10 11">WO-1</strain>
    </source>
</reference>
<gene>
    <name evidence="10" type="ORF">CAWG_01568</name>
</gene>
<keyword evidence="11" id="KW-1185">Reference proteome</keyword>
<feature type="transmembrane region" description="Helical" evidence="9">
    <location>
        <begin position="607"/>
        <end position="627"/>
    </location>
</feature>
<dbReference type="GO" id="GO:0016020">
    <property type="term" value="C:membrane"/>
    <property type="evidence" value="ECO:0007669"/>
    <property type="project" value="UniProtKB-SubCell"/>
</dbReference>
<dbReference type="NCBIfam" id="TIGR00727">
    <property type="entry name" value="ISP4_OPT"/>
    <property type="match status" value="1"/>
</dbReference>
<keyword evidence="4 9" id="KW-0812">Transmembrane</keyword>
<evidence type="ECO:0000256" key="4">
    <source>
        <dbReference type="ARBA" id="ARBA00022692"/>
    </source>
</evidence>
<sequence>MVLKDCKLNLKLIETISSYDTQQNNSNMTEKDLAGQPTIQSVGSHLQVQDHEINLQAIISNPLSIGEVATTLTESQKWFVLKRLHFDALVSLDELPPQASFIFEKIEQMTTEEAVEILRKAIEEHATDVNIPEHDLDLWKELVENSHKFTKVQLQEKLGSNSSSSVEGEKTADVEKGHEIVDWDLQVRLEAVLVAYWSPYPEVRAVTFPYDDPTIPAETFRVYLIAIIWTAIGAVINQFFVERQPAITLAMSVVQVFLYPSGLLCEWILPKWKFKIWKLSIDLNPGPYTYKEQMLATIFCGVTGGGTSYVSSNILMQKSEIFYDNKWVDFGYQVLLILSTNFLGIGLAGIMRKFAVYPTKAVWPSILPGLALNKTLLTPAKKEVINGWKISGYNFFFIAFVASFLYFWVPDYLFQALSTFNWMTWIKPDNQNLAVVTGSLGGLGLNPITTFDWNYFSSMLQPLQVPFFYPVNNIIGMAIAFFCIIGVWYSNYKWTGYLPINDNGLYTNTGEPYSVRSVVDANSLFDKEKYAEMGPPFYTAANLVVYGAFFAIYPFHFVYELGMNYDQMWDACKSFWRVIKDFKKSTYDGFDDPHSTMMRAYPEVPEWAYLIIVVISLVLAILCVKVYPAETPVWGIFFALGINFVFLIPLTTIYARTGFAFGLNVLVELIVGYAIPGNGLALAFIKALGYNIDGQAQNFVNDLKQGHYAKLPPRAVYRVQLLSIFIASFIQLGILNFQVNGGIKDYCEPGNTQKFTCPSSRTFYSASVLWGVIGPKRVFNGLYPILRWCFLIGFLIAFPCIAIKKWGPRKYVKYFEPSIIIGGFLNYAPYNLSYYIPGLYVSFTFMSYIKRKYEAWWQKYTYVLSTGLNAGIAFSSIIIFFAVMYHEKDINWWGNTVMYSGVDYAMTGWLNATVDAPDGYFGPRVGHFP</sequence>
<feature type="transmembrane region" description="Helical" evidence="9">
    <location>
        <begin position="330"/>
        <end position="350"/>
    </location>
</feature>
<evidence type="ECO:0000256" key="5">
    <source>
        <dbReference type="ARBA" id="ARBA00022856"/>
    </source>
</evidence>
<dbReference type="InterPro" id="IPR004813">
    <property type="entry name" value="OPT"/>
</dbReference>
<dbReference type="AlphaFoldDB" id="C4YL53"/>
<feature type="transmembrane region" description="Helical" evidence="9">
    <location>
        <begin position="290"/>
        <end position="310"/>
    </location>
</feature>
<evidence type="ECO:0000313" key="11">
    <source>
        <dbReference type="Proteomes" id="UP000001429"/>
    </source>
</evidence>
<evidence type="ECO:0000256" key="3">
    <source>
        <dbReference type="ARBA" id="ARBA00022448"/>
    </source>
</evidence>
<dbReference type="EMBL" id="CM000309">
    <property type="protein sequence ID" value="EEQ43334.1"/>
    <property type="molecule type" value="Genomic_DNA"/>
</dbReference>
<keyword evidence="5" id="KW-0571">Peptide transport</keyword>
<evidence type="ECO:0000256" key="8">
    <source>
        <dbReference type="ARBA" id="ARBA00023136"/>
    </source>
</evidence>
<accession>C4YL53</accession>
<evidence type="ECO:0000256" key="1">
    <source>
        <dbReference type="ARBA" id="ARBA00004141"/>
    </source>
</evidence>
<dbReference type="NCBIfam" id="TIGR00728">
    <property type="entry name" value="OPT_sfam"/>
    <property type="match status" value="1"/>
</dbReference>
<proteinExistence type="inferred from homology"/>
<comment type="similarity">
    <text evidence="2">Belongs to the oligopeptide OPT transporter family.</text>
</comment>
<dbReference type="GO" id="GO:0015031">
    <property type="term" value="P:protein transport"/>
    <property type="evidence" value="ECO:0007669"/>
    <property type="project" value="UniProtKB-KW"/>
</dbReference>
<feature type="transmembrane region" description="Helical" evidence="9">
    <location>
        <begin position="537"/>
        <end position="559"/>
    </location>
</feature>
<dbReference type="VEuPathDB" id="FungiDB:CAWG_01568"/>
<feature type="transmembrane region" description="Helical" evidence="9">
    <location>
        <begin position="246"/>
        <end position="269"/>
    </location>
</feature>
<keyword evidence="6" id="KW-0653">Protein transport</keyword>
<feature type="transmembrane region" description="Helical" evidence="9">
    <location>
        <begin position="661"/>
        <end position="685"/>
    </location>
</feature>
<dbReference type="Proteomes" id="UP000001429">
    <property type="component" value="Chromosome R"/>
</dbReference>
<comment type="subcellular location">
    <subcellularLocation>
        <location evidence="1">Membrane</location>
        <topology evidence="1">Multi-pass membrane protein</topology>
    </subcellularLocation>
</comment>
<keyword evidence="7 9" id="KW-1133">Transmembrane helix</keyword>
<evidence type="ECO:0008006" key="12">
    <source>
        <dbReference type="Google" id="ProtNLM"/>
    </source>
</evidence>
<dbReference type="GO" id="GO:0035673">
    <property type="term" value="F:oligopeptide transmembrane transporter activity"/>
    <property type="evidence" value="ECO:0007669"/>
    <property type="project" value="InterPro"/>
</dbReference>
<feature type="transmembrane region" description="Helical" evidence="9">
    <location>
        <begin position="862"/>
        <end position="885"/>
    </location>
</feature>
<protein>
    <recommendedName>
        <fullName evidence="12">Oligopeptide transporter 2</fullName>
    </recommendedName>
</protein>
<dbReference type="Pfam" id="PF03169">
    <property type="entry name" value="OPT"/>
    <property type="match status" value="1"/>
</dbReference>
<feature type="transmembrane region" description="Helical" evidence="9">
    <location>
        <begin position="390"/>
        <end position="409"/>
    </location>
</feature>
<evidence type="ECO:0000313" key="10">
    <source>
        <dbReference type="EMBL" id="EEQ43334.1"/>
    </source>
</evidence>
<dbReference type="HOGENOM" id="CLU_004965_1_0_1"/>
<feature type="transmembrane region" description="Helical" evidence="9">
    <location>
        <begin position="785"/>
        <end position="804"/>
    </location>
</feature>
<organism evidence="10 11">
    <name type="scientific">Candida albicans (strain WO-1)</name>
    <name type="common">Yeast</name>
    <dbReference type="NCBI Taxonomy" id="294748"/>
    <lineage>
        <taxon>Eukaryota</taxon>
        <taxon>Fungi</taxon>
        <taxon>Dikarya</taxon>
        <taxon>Ascomycota</taxon>
        <taxon>Saccharomycotina</taxon>
        <taxon>Pichiomycetes</taxon>
        <taxon>Debaryomycetaceae</taxon>
        <taxon>Candida/Lodderomyces clade</taxon>
        <taxon>Candida</taxon>
    </lineage>
</organism>
<feature type="transmembrane region" description="Helical" evidence="9">
    <location>
        <begin position="834"/>
        <end position="850"/>
    </location>
</feature>
<dbReference type="InterPro" id="IPR004648">
    <property type="entry name" value="Oligpept_transpt"/>
</dbReference>
<feature type="transmembrane region" description="Helical" evidence="9">
    <location>
        <begin position="467"/>
        <end position="489"/>
    </location>
</feature>
<evidence type="ECO:0000256" key="2">
    <source>
        <dbReference type="ARBA" id="ARBA00008807"/>
    </source>
</evidence>
<keyword evidence="8 9" id="KW-0472">Membrane</keyword>
<keyword evidence="3" id="KW-0813">Transport</keyword>
<feature type="transmembrane region" description="Helical" evidence="9">
    <location>
        <begin position="222"/>
        <end position="240"/>
    </location>
</feature>